<feature type="transmembrane region" description="Helical" evidence="5">
    <location>
        <begin position="272"/>
        <end position="292"/>
    </location>
</feature>
<dbReference type="EMBL" id="VOKX01000070">
    <property type="protein sequence ID" value="KAB7839617.1"/>
    <property type="molecule type" value="Genomic_DNA"/>
</dbReference>
<dbReference type="Pfam" id="PF01040">
    <property type="entry name" value="UbiA"/>
    <property type="match status" value="1"/>
</dbReference>
<name>A0A5N5W4G9_STRMB</name>
<keyword evidence="4 5" id="KW-0472">Membrane</keyword>
<evidence type="ECO:0000256" key="3">
    <source>
        <dbReference type="ARBA" id="ARBA00022989"/>
    </source>
</evidence>
<evidence type="ECO:0000313" key="7">
    <source>
        <dbReference type="Proteomes" id="UP000327000"/>
    </source>
</evidence>
<dbReference type="InterPro" id="IPR000537">
    <property type="entry name" value="UbiA_prenyltransferase"/>
</dbReference>
<dbReference type="GO" id="GO:0016020">
    <property type="term" value="C:membrane"/>
    <property type="evidence" value="ECO:0007669"/>
    <property type="project" value="UniProtKB-SubCell"/>
</dbReference>
<dbReference type="Gene3D" id="1.10.357.140">
    <property type="entry name" value="UbiA prenyltransferase"/>
    <property type="match status" value="1"/>
</dbReference>
<evidence type="ECO:0000256" key="2">
    <source>
        <dbReference type="ARBA" id="ARBA00022692"/>
    </source>
</evidence>
<comment type="caution">
    <text evidence="6">The sequence shown here is derived from an EMBL/GenBank/DDBJ whole genome shotgun (WGS) entry which is preliminary data.</text>
</comment>
<evidence type="ECO:0000256" key="1">
    <source>
        <dbReference type="ARBA" id="ARBA00004141"/>
    </source>
</evidence>
<feature type="transmembrane region" description="Helical" evidence="5">
    <location>
        <begin position="298"/>
        <end position="316"/>
    </location>
</feature>
<organism evidence="6 7">
    <name type="scientific">Streptomyces mobaraensis</name>
    <name type="common">Streptoverticillium mobaraense</name>
    <dbReference type="NCBI Taxonomy" id="35621"/>
    <lineage>
        <taxon>Bacteria</taxon>
        <taxon>Bacillati</taxon>
        <taxon>Actinomycetota</taxon>
        <taxon>Actinomycetes</taxon>
        <taxon>Kitasatosporales</taxon>
        <taxon>Streptomycetaceae</taxon>
        <taxon>Streptomyces</taxon>
    </lineage>
</organism>
<feature type="transmembrane region" description="Helical" evidence="5">
    <location>
        <begin position="134"/>
        <end position="167"/>
    </location>
</feature>
<evidence type="ECO:0008006" key="8">
    <source>
        <dbReference type="Google" id="ProtNLM"/>
    </source>
</evidence>
<reference evidence="6 7" key="1">
    <citation type="journal article" date="2019" name="Microb. Cell Fact.">
        <title>Exploring novel herbicidin analogues by transcriptional regulator overexpression and MS/MS molecular networking.</title>
        <authorList>
            <person name="Shi Y."/>
            <person name="Gu R."/>
            <person name="Li Y."/>
            <person name="Wang X."/>
            <person name="Ren W."/>
            <person name="Li X."/>
            <person name="Wang L."/>
            <person name="Xie Y."/>
            <person name="Hong B."/>
        </authorList>
    </citation>
    <scope>NUCLEOTIDE SEQUENCE [LARGE SCALE GENOMIC DNA]</scope>
    <source>
        <strain evidence="6 7">US-43</strain>
    </source>
</reference>
<gene>
    <name evidence="6" type="ORF">FRZ00_22095</name>
</gene>
<evidence type="ECO:0000256" key="5">
    <source>
        <dbReference type="SAM" id="Phobius"/>
    </source>
</evidence>
<protein>
    <recommendedName>
        <fullName evidence="8">UbiA family prenyltransferase</fullName>
    </recommendedName>
</protein>
<evidence type="ECO:0000256" key="4">
    <source>
        <dbReference type="ARBA" id="ARBA00023136"/>
    </source>
</evidence>
<comment type="subcellular location">
    <subcellularLocation>
        <location evidence="1">Membrane</location>
        <topology evidence="1">Multi-pass membrane protein</topology>
    </subcellularLocation>
</comment>
<keyword evidence="2 5" id="KW-0812">Transmembrane</keyword>
<sequence>MFPGAFPGVLPAARTARPDECGTGVRADGPLYDRGVDATEVRAPDRARGSGPVAGLAASCHPGPTAAVTVLVTALAVAAGYSPAGSALVAGAVLAGQLSVGWCNDAFDAARDAALGRRGKPVAAGAVRPRTVWAAAWTALALCVPLSLAVGPLAGTVHLAGVAAAWAYDLGWKATVWSWLPYALGFASLPAFVALGLPGRPWPAWWVVLAAALLGAGAHLADTLPDIAGDLATGVRGLPHRLGGAAVRRILPAVLVAATAALVLGPPGPPSATGAAALAGAATAALAGSALAVRRPGAPFAAAVLVAGVDVALLFAEGGVTG</sequence>
<evidence type="ECO:0000313" key="6">
    <source>
        <dbReference type="EMBL" id="KAB7839617.1"/>
    </source>
</evidence>
<feature type="transmembrane region" description="Helical" evidence="5">
    <location>
        <begin position="204"/>
        <end position="221"/>
    </location>
</feature>
<feature type="transmembrane region" description="Helical" evidence="5">
    <location>
        <begin position="179"/>
        <end position="197"/>
    </location>
</feature>
<dbReference type="AlphaFoldDB" id="A0A5N5W4G9"/>
<keyword evidence="3 5" id="KW-1133">Transmembrane helix</keyword>
<dbReference type="GO" id="GO:0016765">
    <property type="term" value="F:transferase activity, transferring alkyl or aryl (other than methyl) groups"/>
    <property type="evidence" value="ECO:0007669"/>
    <property type="project" value="InterPro"/>
</dbReference>
<accession>A0A5N5W4G9</accession>
<proteinExistence type="predicted"/>
<dbReference type="OrthoDB" id="3212588at2"/>
<dbReference type="Proteomes" id="UP000327000">
    <property type="component" value="Unassembled WGS sequence"/>
</dbReference>
<keyword evidence="7" id="KW-1185">Reference proteome</keyword>
<dbReference type="InterPro" id="IPR044878">
    <property type="entry name" value="UbiA_sf"/>
</dbReference>